<dbReference type="AlphaFoldDB" id="A0A6A6ULI3"/>
<dbReference type="InterPro" id="IPR047122">
    <property type="entry name" value="Trans-enoyl_RdTase-like"/>
</dbReference>
<dbReference type="PANTHER" id="PTHR45348:SF2">
    <property type="entry name" value="ZINC-TYPE ALCOHOL DEHYDROGENASE-LIKE PROTEIN C2E1P3.01"/>
    <property type="match status" value="1"/>
</dbReference>
<dbReference type="OrthoDB" id="48317at2759"/>
<dbReference type="CDD" id="cd08249">
    <property type="entry name" value="enoyl_reductase_like"/>
    <property type="match status" value="1"/>
</dbReference>
<dbReference type="InterPro" id="IPR013154">
    <property type="entry name" value="ADH-like_N"/>
</dbReference>
<evidence type="ECO:0000259" key="4">
    <source>
        <dbReference type="SMART" id="SM00829"/>
    </source>
</evidence>
<dbReference type="InterPro" id="IPR020843">
    <property type="entry name" value="ER"/>
</dbReference>
<dbReference type="Pfam" id="PF00107">
    <property type="entry name" value="ADH_zinc_N"/>
    <property type="match status" value="1"/>
</dbReference>
<feature type="domain" description="Enoyl reductase (ER)" evidence="4">
    <location>
        <begin position="2"/>
        <end position="269"/>
    </location>
</feature>
<sequence length="349" mass="38263">MRVLKALTGGKSAIKDDVPTPTLRPDYVTVRTKAVALNPTDWKHINFVDTVCTIGCDFAGVIEEVGSAVTKPWKKGDRVFGFVHGGNVVHPEDGAFGEYVTAKGDLLMKIPDDLKFKEAAPLGVGIVTCGLGLYQSLELPWPNEPAKEKFPILIYGGSSATGVMGIQMAKLSGLEVIATCSPRNFDLLKSFGADHVFDYNSPTCAADIKKLTNNSLYYAWDTISEKNSPQICCDALSDQKQPDGNKPQYGSILPVKDFPRSDVEHKYILGYTVVGEEFRMGPRKIEAKPQDFEFTKKFVQVAEKLVAEKKIRPHRSEVRDGGLDGIFGGLDDLKNGKVSGIKIVYKLED</sequence>
<dbReference type="SMART" id="SM00829">
    <property type="entry name" value="PKS_ER"/>
    <property type="match status" value="1"/>
</dbReference>
<dbReference type="Gene3D" id="3.40.50.720">
    <property type="entry name" value="NAD(P)-binding Rossmann-like Domain"/>
    <property type="match status" value="1"/>
</dbReference>
<keyword evidence="3" id="KW-0560">Oxidoreductase</keyword>
<comment type="subunit">
    <text evidence="2">Monomer.</text>
</comment>
<evidence type="ECO:0000256" key="3">
    <source>
        <dbReference type="ARBA" id="ARBA00023002"/>
    </source>
</evidence>
<dbReference type="EMBL" id="MU004231">
    <property type="protein sequence ID" value="KAF2673102.1"/>
    <property type="molecule type" value="Genomic_DNA"/>
</dbReference>
<protein>
    <submittedName>
        <fullName evidence="5">GroES-like protein</fullName>
    </submittedName>
</protein>
<proteinExistence type="inferred from homology"/>
<dbReference type="InterPro" id="IPR013149">
    <property type="entry name" value="ADH-like_C"/>
</dbReference>
<evidence type="ECO:0000313" key="6">
    <source>
        <dbReference type="Proteomes" id="UP000799302"/>
    </source>
</evidence>
<gene>
    <name evidence="5" type="ORF">BT63DRAFT_431448</name>
</gene>
<organism evidence="5 6">
    <name type="scientific">Microthyrium microscopicum</name>
    <dbReference type="NCBI Taxonomy" id="703497"/>
    <lineage>
        <taxon>Eukaryota</taxon>
        <taxon>Fungi</taxon>
        <taxon>Dikarya</taxon>
        <taxon>Ascomycota</taxon>
        <taxon>Pezizomycotina</taxon>
        <taxon>Dothideomycetes</taxon>
        <taxon>Dothideomycetes incertae sedis</taxon>
        <taxon>Microthyriales</taxon>
        <taxon>Microthyriaceae</taxon>
        <taxon>Microthyrium</taxon>
    </lineage>
</organism>
<dbReference type="Pfam" id="PF08240">
    <property type="entry name" value="ADH_N"/>
    <property type="match status" value="1"/>
</dbReference>
<dbReference type="InterPro" id="IPR011032">
    <property type="entry name" value="GroES-like_sf"/>
</dbReference>
<dbReference type="PANTHER" id="PTHR45348">
    <property type="entry name" value="HYPOTHETICAL OXIDOREDUCTASE (EUROFUNG)"/>
    <property type="match status" value="1"/>
</dbReference>
<dbReference type="SUPFAM" id="SSF50129">
    <property type="entry name" value="GroES-like"/>
    <property type="match status" value="1"/>
</dbReference>
<dbReference type="InterPro" id="IPR036291">
    <property type="entry name" value="NAD(P)-bd_dom_sf"/>
</dbReference>
<dbReference type="GO" id="GO:0016651">
    <property type="term" value="F:oxidoreductase activity, acting on NAD(P)H"/>
    <property type="evidence" value="ECO:0007669"/>
    <property type="project" value="InterPro"/>
</dbReference>
<keyword evidence="6" id="KW-1185">Reference proteome</keyword>
<reference evidence="5" key="1">
    <citation type="journal article" date="2020" name="Stud. Mycol.">
        <title>101 Dothideomycetes genomes: a test case for predicting lifestyles and emergence of pathogens.</title>
        <authorList>
            <person name="Haridas S."/>
            <person name="Albert R."/>
            <person name="Binder M."/>
            <person name="Bloem J."/>
            <person name="Labutti K."/>
            <person name="Salamov A."/>
            <person name="Andreopoulos B."/>
            <person name="Baker S."/>
            <person name="Barry K."/>
            <person name="Bills G."/>
            <person name="Bluhm B."/>
            <person name="Cannon C."/>
            <person name="Castanera R."/>
            <person name="Culley D."/>
            <person name="Daum C."/>
            <person name="Ezra D."/>
            <person name="Gonzalez J."/>
            <person name="Henrissat B."/>
            <person name="Kuo A."/>
            <person name="Liang C."/>
            <person name="Lipzen A."/>
            <person name="Lutzoni F."/>
            <person name="Magnuson J."/>
            <person name="Mondo S."/>
            <person name="Nolan M."/>
            <person name="Ohm R."/>
            <person name="Pangilinan J."/>
            <person name="Park H.-J."/>
            <person name="Ramirez L."/>
            <person name="Alfaro M."/>
            <person name="Sun H."/>
            <person name="Tritt A."/>
            <person name="Yoshinaga Y."/>
            <person name="Zwiers L.-H."/>
            <person name="Turgeon B."/>
            <person name="Goodwin S."/>
            <person name="Spatafora J."/>
            <person name="Crous P."/>
            <person name="Grigoriev I."/>
        </authorList>
    </citation>
    <scope>NUCLEOTIDE SEQUENCE</scope>
    <source>
        <strain evidence="5">CBS 115976</strain>
    </source>
</reference>
<dbReference type="Proteomes" id="UP000799302">
    <property type="component" value="Unassembled WGS sequence"/>
</dbReference>
<dbReference type="SUPFAM" id="SSF51735">
    <property type="entry name" value="NAD(P)-binding Rossmann-fold domains"/>
    <property type="match status" value="1"/>
</dbReference>
<name>A0A6A6ULI3_9PEZI</name>
<accession>A0A6A6ULI3</accession>
<dbReference type="Gene3D" id="3.90.180.10">
    <property type="entry name" value="Medium-chain alcohol dehydrogenases, catalytic domain"/>
    <property type="match status" value="1"/>
</dbReference>
<evidence type="ECO:0000313" key="5">
    <source>
        <dbReference type="EMBL" id="KAF2673102.1"/>
    </source>
</evidence>
<evidence type="ECO:0000256" key="1">
    <source>
        <dbReference type="ARBA" id="ARBA00008072"/>
    </source>
</evidence>
<comment type="similarity">
    <text evidence="1">Belongs to the zinc-containing alcohol dehydrogenase family.</text>
</comment>
<evidence type="ECO:0000256" key="2">
    <source>
        <dbReference type="ARBA" id="ARBA00011245"/>
    </source>
</evidence>